<feature type="compositionally biased region" description="Polar residues" evidence="1">
    <location>
        <begin position="231"/>
        <end position="244"/>
    </location>
</feature>
<organism evidence="3 4">
    <name type="scientific">Lithocarpus litseifolius</name>
    <dbReference type="NCBI Taxonomy" id="425828"/>
    <lineage>
        <taxon>Eukaryota</taxon>
        <taxon>Viridiplantae</taxon>
        <taxon>Streptophyta</taxon>
        <taxon>Embryophyta</taxon>
        <taxon>Tracheophyta</taxon>
        <taxon>Spermatophyta</taxon>
        <taxon>Magnoliopsida</taxon>
        <taxon>eudicotyledons</taxon>
        <taxon>Gunneridae</taxon>
        <taxon>Pentapetalae</taxon>
        <taxon>rosids</taxon>
        <taxon>fabids</taxon>
        <taxon>Fagales</taxon>
        <taxon>Fagaceae</taxon>
        <taxon>Lithocarpus</taxon>
    </lineage>
</organism>
<evidence type="ECO:0000313" key="3">
    <source>
        <dbReference type="EMBL" id="KAK9984275.1"/>
    </source>
</evidence>
<dbReference type="InterPro" id="IPR025558">
    <property type="entry name" value="DUF4283"/>
</dbReference>
<evidence type="ECO:0000256" key="1">
    <source>
        <dbReference type="SAM" id="MobiDB-lite"/>
    </source>
</evidence>
<dbReference type="Pfam" id="PF14111">
    <property type="entry name" value="DUF4283"/>
    <property type="match status" value="1"/>
</dbReference>
<proteinExistence type="predicted"/>
<name>A0AAW2BE23_9ROSI</name>
<gene>
    <name evidence="3" type="ORF">SO802_033800</name>
</gene>
<keyword evidence="4" id="KW-1185">Reference proteome</keyword>
<reference evidence="3 4" key="1">
    <citation type="submission" date="2024-01" db="EMBL/GenBank/DDBJ databases">
        <title>A telomere-to-telomere, gap-free genome of sweet tea (Lithocarpus litseifolius).</title>
        <authorList>
            <person name="Zhou J."/>
        </authorList>
    </citation>
    <scope>NUCLEOTIDE SEQUENCE [LARGE SCALE GENOMIC DNA]</scope>
    <source>
        <strain evidence="3">Zhou-2022a</strain>
        <tissue evidence="3">Leaf</tissue>
    </source>
</reference>
<sequence>MDDDVADRMEKMKLTIEEEEIIPISYEGRLDAIESLMGKFLTCKPFNRMAAKNTIRRAWGLNDSLQISEMGSNLFQFKFQSEFDMDRIMRRGPWSFDNQLLLLKRWKKGMTVGNIQMDSASFWVQIWDAPFDMISSQVAREVGSRLGTVEEVERRYRKDDINMFIRVCMALPIAKPLLRGHDLKNCAAHFAAEKQGRRIECQYGDFLKATGSRPRATTTKSAFSMPHTEDGNGSTVKQNSGKAVQGEVQVQSAARENSMENPSNMDKGCSVNQGMGAKIVHGNNVNIECNANVQELIAKTGELNADMGLFPVESSEHVVFDSNTLLDKDGPSKFKPIGTWTRINSIEFGLGGFTKAITIPSLGKRNSREMQEG</sequence>
<dbReference type="PANTHER" id="PTHR31286">
    <property type="entry name" value="GLYCINE-RICH CELL WALL STRUCTURAL PROTEIN 1.8-LIKE"/>
    <property type="match status" value="1"/>
</dbReference>
<protein>
    <recommendedName>
        <fullName evidence="2">DUF4283 domain-containing protein</fullName>
    </recommendedName>
</protein>
<dbReference type="InterPro" id="IPR040256">
    <property type="entry name" value="At4g02000-like"/>
</dbReference>
<dbReference type="AlphaFoldDB" id="A0AAW2BE23"/>
<evidence type="ECO:0000313" key="4">
    <source>
        <dbReference type="Proteomes" id="UP001459277"/>
    </source>
</evidence>
<dbReference type="EMBL" id="JAZDWU010000012">
    <property type="protein sequence ID" value="KAK9984275.1"/>
    <property type="molecule type" value="Genomic_DNA"/>
</dbReference>
<feature type="region of interest" description="Disordered" evidence="1">
    <location>
        <begin position="212"/>
        <end position="244"/>
    </location>
</feature>
<evidence type="ECO:0000259" key="2">
    <source>
        <dbReference type="Pfam" id="PF14111"/>
    </source>
</evidence>
<dbReference type="PANTHER" id="PTHR31286:SF167">
    <property type="entry name" value="OS09G0268800 PROTEIN"/>
    <property type="match status" value="1"/>
</dbReference>
<feature type="domain" description="DUF4283" evidence="2">
    <location>
        <begin position="34"/>
        <end position="110"/>
    </location>
</feature>
<accession>A0AAW2BE23</accession>
<dbReference type="Proteomes" id="UP001459277">
    <property type="component" value="Unassembled WGS sequence"/>
</dbReference>
<comment type="caution">
    <text evidence="3">The sequence shown here is derived from an EMBL/GenBank/DDBJ whole genome shotgun (WGS) entry which is preliminary data.</text>
</comment>